<keyword evidence="2" id="KW-1133">Transmembrane helix</keyword>
<dbReference type="STRING" id="1679444.PYTT_0306"/>
<proteinExistence type="predicted"/>
<gene>
    <name evidence="3" type="ORF">PYTT_0306</name>
</gene>
<evidence type="ECO:0000313" key="3">
    <source>
        <dbReference type="EMBL" id="SEH73229.1"/>
    </source>
</evidence>
<feature type="region of interest" description="Disordered" evidence="1">
    <location>
        <begin position="339"/>
        <end position="358"/>
    </location>
</feature>
<organism evidence="3 4">
    <name type="scientific">Akkermansia glycaniphila</name>
    <dbReference type="NCBI Taxonomy" id="1679444"/>
    <lineage>
        <taxon>Bacteria</taxon>
        <taxon>Pseudomonadati</taxon>
        <taxon>Verrucomicrobiota</taxon>
        <taxon>Verrucomicrobiia</taxon>
        <taxon>Verrucomicrobiales</taxon>
        <taxon>Akkermansiaceae</taxon>
        <taxon>Akkermansia</taxon>
    </lineage>
</organism>
<evidence type="ECO:0000313" key="4">
    <source>
        <dbReference type="Proteomes" id="UP000176204"/>
    </source>
</evidence>
<evidence type="ECO:0000256" key="2">
    <source>
        <dbReference type="SAM" id="Phobius"/>
    </source>
</evidence>
<reference evidence="4" key="1">
    <citation type="submission" date="2016-09" db="EMBL/GenBank/DDBJ databases">
        <authorList>
            <person name="Koehorst J."/>
        </authorList>
    </citation>
    <scope>NUCLEOTIDE SEQUENCE [LARGE SCALE GENOMIC DNA]</scope>
</reference>
<dbReference type="Proteomes" id="UP000176204">
    <property type="component" value="Chromosome I"/>
</dbReference>
<keyword evidence="2" id="KW-0472">Membrane</keyword>
<feature type="transmembrane region" description="Helical" evidence="2">
    <location>
        <begin position="20"/>
        <end position="38"/>
    </location>
</feature>
<protein>
    <recommendedName>
        <fullName evidence="5">Lipase chaperone</fullName>
    </recommendedName>
</protein>
<dbReference type="KEGG" id="agl:PYTT_0306"/>
<name>A0A1C7PFC5_9BACT</name>
<accession>A0A1C7PFC5</accession>
<sequence>MNIQPPENKKRPSYPSRTRLAVVAGLLLATGGVAWWIAAPPESVWVNHDAIYELEVKDLALFVRQMEEGAALLAPYAGGGSTVPEPVMQQLQESTAEYAKLRAKLWRVPPFGSERFGLRTSTLGVPPIHRPVVSYMKGLNEMLLKDSRMSAYELLGAYACADEPMPRERLQAWSDFLSLQVRNRDGRTLYYRLLEEDVRGMEKKMLDEEHALLERYANGSSSVPPAVLQELQGIVSKYADDYVRILSQYGWPDERKLADIRASGRMPRPEAEAAAGMRSEERKLYNRQIAEHRLALGYHFGDASPMPQAMLIDLQGLILKHIRERQALRAQLAAKAGLPDAASDSVASPHLLSGMHDE</sequence>
<dbReference type="AlphaFoldDB" id="A0A1C7PFC5"/>
<keyword evidence="2" id="KW-0812">Transmembrane</keyword>
<keyword evidence="4" id="KW-1185">Reference proteome</keyword>
<dbReference type="EMBL" id="LT629973">
    <property type="protein sequence ID" value="SEH73229.1"/>
    <property type="molecule type" value="Genomic_DNA"/>
</dbReference>
<evidence type="ECO:0000256" key="1">
    <source>
        <dbReference type="SAM" id="MobiDB-lite"/>
    </source>
</evidence>
<dbReference type="RefSeq" id="WP_067772722.1">
    <property type="nucleotide sequence ID" value="NZ_LIGX01000002.1"/>
</dbReference>
<evidence type="ECO:0008006" key="5">
    <source>
        <dbReference type="Google" id="ProtNLM"/>
    </source>
</evidence>